<evidence type="ECO:0000313" key="4">
    <source>
        <dbReference type="EMBL" id="KQB35105.1"/>
    </source>
</evidence>
<feature type="transmembrane region" description="Helical" evidence="1">
    <location>
        <begin position="59"/>
        <end position="79"/>
    </location>
</feature>
<dbReference type="SUPFAM" id="SSF159672">
    <property type="entry name" value="CbiG N-terminal domain-like"/>
    <property type="match status" value="1"/>
</dbReference>
<keyword evidence="1" id="KW-0472">Membrane</keyword>
<dbReference type="InterPro" id="IPR052553">
    <property type="entry name" value="CbiG_hydrolase"/>
</dbReference>
<dbReference type="InterPro" id="IPR038029">
    <property type="entry name" value="GbiG_N_sf"/>
</dbReference>
<dbReference type="InParanoid" id="A0A0Q0VU20"/>
<dbReference type="Gene3D" id="3.30.420.180">
    <property type="entry name" value="CobE/GbiG C-terminal domain"/>
    <property type="match status" value="1"/>
</dbReference>
<feature type="domain" description="Cobalamin synthesis G N-terminal" evidence="3">
    <location>
        <begin position="52"/>
        <end position="130"/>
    </location>
</feature>
<dbReference type="InterPro" id="IPR036518">
    <property type="entry name" value="CobE/GbiG_C_sf"/>
</dbReference>
<dbReference type="InterPro" id="IPR021744">
    <property type="entry name" value="CbiG_N"/>
</dbReference>
<gene>
    <name evidence="4" type="ORF">AOG55_07815</name>
</gene>
<dbReference type="EMBL" id="LKBH01000184">
    <property type="protein sequence ID" value="KQB35105.1"/>
    <property type="molecule type" value="Genomic_DNA"/>
</dbReference>
<dbReference type="Pfam" id="PF11760">
    <property type="entry name" value="CbiG_N"/>
    <property type="match status" value="1"/>
</dbReference>
<comment type="caution">
    <text evidence="4">The sequence shown here is derived from an EMBL/GenBank/DDBJ whole genome shotgun (WGS) entry which is preliminary data.</text>
</comment>
<dbReference type="Pfam" id="PF01890">
    <property type="entry name" value="CbiG_C"/>
    <property type="match status" value="1"/>
</dbReference>
<keyword evidence="1" id="KW-0812">Transmembrane</keyword>
<protein>
    <recommendedName>
        <fullName evidence="6">Cobalamin biosynthesis protein CbiG</fullName>
    </recommendedName>
</protein>
<organism evidence="4 5">
    <name type="scientific">Acidiplasma cupricumulans</name>
    <dbReference type="NCBI Taxonomy" id="312540"/>
    <lineage>
        <taxon>Archaea</taxon>
        <taxon>Methanobacteriati</taxon>
        <taxon>Thermoplasmatota</taxon>
        <taxon>Thermoplasmata</taxon>
        <taxon>Thermoplasmatales</taxon>
        <taxon>Ferroplasmaceae</taxon>
        <taxon>Acidiplasma</taxon>
    </lineage>
</organism>
<dbReference type="AlphaFoldDB" id="A0A0Q0VU20"/>
<proteinExistence type="predicted"/>
<evidence type="ECO:0008006" key="6">
    <source>
        <dbReference type="Google" id="ProtNLM"/>
    </source>
</evidence>
<evidence type="ECO:0000259" key="3">
    <source>
        <dbReference type="Pfam" id="PF11760"/>
    </source>
</evidence>
<dbReference type="InterPro" id="IPR002750">
    <property type="entry name" value="CobE/GbiG_C"/>
</dbReference>
<dbReference type="PANTHER" id="PTHR37477:SF1">
    <property type="entry name" value="COBALT-PRECORRIN-5A HYDROLASE"/>
    <property type="match status" value="1"/>
</dbReference>
<sequence>MDCSKTAIVCASISGIRVADIINNHMHANVYVPCRLKYPGDFHCYDDIKKEIKSIFNNYDCIIMVMALGAAIRIIAPFLRSKFNDPRIISVDDNGKFSISMISGHRGANDLALYVSGLLGGEAVITTASEISGVMSPEVIAYKYGMKIMNKSRIKYVTSEIINNGGFRLINRTGIHINISGSGGKNYGIIITYIKEKSTNFVVMVPKVLVIGIGFSTYANFNSLKDHIKFVFKQKGFYISSVYAIATIDIKSDNDDIKKIAKWLNARIFFFDNNTLNKYSSYRSETVYKYTGAYSVANAAARVASNNGNEIIRAEKFKDAVISVFEYENK</sequence>
<evidence type="ECO:0000256" key="1">
    <source>
        <dbReference type="SAM" id="Phobius"/>
    </source>
</evidence>
<keyword evidence="1" id="KW-1133">Transmembrane helix</keyword>
<dbReference type="FunCoup" id="A0A0Q0VU20">
    <property type="interactions" value="66"/>
</dbReference>
<evidence type="ECO:0000313" key="5">
    <source>
        <dbReference type="Proteomes" id="UP000050301"/>
    </source>
</evidence>
<feature type="domain" description="CobE/GbiG C-terminal" evidence="2">
    <location>
        <begin position="209"/>
        <end position="319"/>
    </location>
</feature>
<reference evidence="4 5" key="1">
    <citation type="submission" date="2015-09" db="EMBL/GenBank/DDBJ databases">
        <title>Heavy metals and arsenic resistance mechanisms in polyextremophilic archaea of the family Ferroplasmaceae.</title>
        <authorList>
            <person name="Bulaev A.G."/>
            <person name="Kanygina A.V."/>
        </authorList>
    </citation>
    <scope>NUCLEOTIDE SEQUENCE [LARGE SCALE GENOMIC DNA]</scope>
    <source>
        <strain evidence="4 5">BH2</strain>
    </source>
</reference>
<evidence type="ECO:0000259" key="2">
    <source>
        <dbReference type="Pfam" id="PF01890"/>
    </source>
</evidence>
<dbReference type="Gene3D" id="3.40.50.11220">
    <property type="match status" value="1"/>
</dbReference>
<keyword evidence="5" id="KW-1185">Reference proteome</keyword>
<dbReference type="RefSeq" id="WP_055041005.1">
    <property type="nucleotide sequence ID" value="NZ_LKBH01000184.1"/>
</dbReference>
<dbReference type="GO" id="GO:0009236">
    <property type="term" value="P:cobalamin biosynthetic process"/>
    <property type="evidence" value="ECO:0007669"/>
    <property type="project" value="InterPro"/>
</dbReference>
<dbReference type="SUPFAM" id="SSF159664">
    <property type="entry name" value="CobE/GbiG C-terminal domain-like"/>
    <property type="match status" value="1"/>
</dbReference>
<name>A0A0Q0VU20_9ARCH</name>
<dbReference type="PANTHER" id="PTHR37477">
    <property type="entry name" value="COBALT-PRECORRIN-5A HYDROLASE"/>
    <property type="match status" value="1"/>
</dbReference>
<accession>A0A0Q0VU20</accession>
<dbReference type="Proteomes" id="UP000050301">
    <property type="component" value="Unassembled WGS sequence"/>
</dbReference>